<feature type="region of interest" description="Disordered" evidence="1">
    <location>
        <begin position="1"/>
        <end position="25"/>
    </location>
</feature>
<evidence type="ECO:0000256" key="1">
    <source>
        <dbReference type="SAM" id="MobiDB-lite"/>
    </source>
</evidence>
<reference evidence="2" key="1">
    <citation type="submission" date="2020-03" db="EMBL/GenBank/DDBJ databases">
        <title>The deep terrestrial virosphere.</title>
        <authorList>
            <person name="Holmfeldt K."/>
            <person name="Nilsson E."/>
            <person name="Simone D."/>
            <person name="Lopez-Fernandez M."/>
            <person name="Wu X."/>
            <person name="de Brujin I."/>
            <person name="Lundin D."/>
            <person name="Andersson A."/>
            <person name="Bertilsson S."/>
            <person name="Dopson M."/>
        </authorList>
    </citation>
    <scope>NUCLEOTIDE SEQUENCE</scope>
    <source>
        <strain evidence="2">MM415B02607</strain>
    </source>
</reference>
<feature type="compositionally biased region" description="Basic and acidic residues" evidence="1">
    <location>
        <begin position="1"/>
        <end position="20"/>
    </location>
</feature>
<dbReference type="AlphaFoldDB" id="A0A6M3L371"/>
<accession>A0A6M3L371</accession>
<name>A0A6M3L371_9ZZZZ</name>
<sequence length="49" mass="5638">MSDYQNSDREAKFNTLRRENTPPLSPDFLVVTTLARVVEQKTHSLVDDC</sequence>
<dbReference type="EMBL" id="MT142824">
    <property type="protein sequence ID" value="QJA89116.1"/>
    <property type="molecule type" value="Genomic_DNA"/>
</dbReference>
<gene>
    <name evidence="2" type="ORF">MM415B02607_0010</name>
</gene>
<evidence type="ECO:0000313" key="2">
    <source>
        <dbReference type="EMBL" id="QJA89116.1"/>
    </source>
</evidence>
<proteinExistence type="predicted"/>
<protein>
    <submittedName>
        <fullName evidence="2">Uncharacterized protein</fullName>
    </submittedName>
</protein>
<organism evidence="2">
    <name type="scientific">viral metagenome</name>
    <dbReference type="NCBI Taxonomy" id="1070528"/>
    <lineage>
        <taxon>unclassified sequences</taxon>
        <taxon>metagenomes</taxon>
        <taxon>organismal metagenomes</taxon>
    </lineage>
</organism>